<evidence type="ECO:0000256" key="2">
    <source>
        <dbReference type="SAM" id="SignalP"/>
    </source>
</evidence>
<feature type="signal peptide" evidence="2">
    <location>
        <begin position="1"/>
        <end position="20"/>
    </location>
</feature>
<dbReference type="AlphaFoldDB" id="A0A7M5VCK1"/>
<sequence length="117" mass="12982">MNTIYLSLVLIVFLVAKSYSQDETKTPGGEKLKQNQNKINDGDIQNQEKKPKIKLLRLATQEGKQGPPEGEHKGRRQAKGERRAGHKGTGHKGAGGSKGQRRGRGRGWKRGRKQQGK</sequence>
<feature type="compositionally biased region" description="Polar residues" evidence="1">
    <location>
        <begin position="34"/>
        <end position="45"/>
    </location>
</feature>
<reference evidence="3" key="1">
    <citation type="submission" date="2021-01" db="UniProtKB">
        <authorList>
            <consortium name="EnsemblMetazoa"/>
        </authorList>
    </citation>
    <scope>IDENTIFICATION</scope>
</reference>
<accession>A0A7M5VCK1</accession>
<dbReference type="Proteomes" id="UP000594262">
    <property type="component" value="Unplaced"/>
</dbReference>
<feature type="compositionally biased region" description="Basic and acidic residues" evidence="1">
    <location>
        <begin position="20"/>
        <end position="33"/>
    </location>
</feature>
<proteinExistence type="predicted"/>
<feature type="chain" id="PRO_5029463351" description="Cnidarian restricted protein" evidence="2">
    <location>
        <begin position="21"/>
        <end position="117"/>
    </location>
</feature>
<keyword evidence="4" id="KW-1185">Reference proteome</keyword>
<protein>
    <recommendedName>
        <fullName evidence="5">Cnidarian restricted protein</fullName>
    </recommendedName>
</protein>
<organism evidence="3 4">
    <name type="scientific">Clytia hemisphaerica</name>
    <dbReference type="NCBI Taxonomy" id="252671"/>
    <lineage>
        <taxon>Eukaryota</taxon>
        <taxon>Metazoa</taxon>
        <taxon>Cnidaria</taxon>
        <taxon>Hydrozoa</taxon>
        <taxon>Hydroidolina</taxon>
        <taxon>Leptothecata</taxon>
        <taxon>Obeliida</taxon>
        <taxon>Clytiidae</taxon>
        <taxon>Clytia</taxon>
    </lineage>
</organism>
<evidence type="ECO:0000256" key="1">
    <source>
        <dbReference type="SAM" id="MobiDB-lite"/>
    </source>
</evidence>
<evidence type="ECO:0008006" key="5">
    <source>
        <dbReference type="Google" id="ProtNLM"/>
    </source>
</evidence>
<dbReference type="EnsemblMetazoa" id="CLYHEMT008562.1">
    <property type="protein sequence ID" value="CLYHEMP008562.1"/>
    <property type="gene ID" value="CLYHEMG008562"/>
</dbReference>
<keyword evidence="2" id="KW-0732">Signal</keyword>
<feature type="region of interest" description="Disordered" evidence="1">
    <location>
        <begin position="20"/>
        <end position="117"/>
    </location>
</feature>
<feature type="compositionally biased region" description="Basic residues" evidence="1">
    <location>
        <begin position="99"/>
        <end position="117"/>
    </location>
</feature>
<evidence type="ECO:0000313" key="4">
    <source>
        <dbReference type="Proteomes" id="UP000594262"/>
    </source>
</evidence>
<name>A0A7M5VCK1_9CNID</name>
<evidence type="ECO:0000313" key="3">
    <source>
        <dbReference type="EnsemblMetazoa" id="CLYHEMP008562.1"/>
    </source>
</evidence>